<dbReference type="InterPro" id="IPR022555">
    <property type="entry name" value="DUF2577"/>
</dbReference>
<reference evidence="1 2" key="1">
    <citation type="submission" date="2016-11" db="EMBL/GenBank/DDBJ databases">
        <title>Paenibacillus species isolates.</title>
        <authorList>
            <person name="Beno S.M."/>
        </authorList>
    </citation>
    <scope>NUCLEOTIDE SEQUENCE [LARGE SCALE GENOMIC DNA]</scope>
    <source>
        <strain evidence="1 2">FSL R5-0378</strain>
    </source>
</reference>
<name>A0A1R1F171_9BACL</name>
<dbReference type="Proteomes" id="UP000187172">
    <property type="component" value="Unassembled WGS sequence"/>
</dbReference>
<dbReference type="EMBL" id="MRTP01000001">
    <property type="protein sequence ID" value="OMF57849.1"/>
    <property type="molecule type" value="Genomic_DNA"/>
</dbReference>
<comment type="caution">
    <text evidence="1">The sequence shown here is derived from an EMBL/GenBank/DDBJ whole genome shotgun (WGS) entry which is preliminary data.</text>
</comment>
<dbReference type="STRING" id="297318.BK138_04505"/>
<dbReference type="RefSeq" id="WP_076166430.1">
    <property type="nucleotide sequence ID" value="NZ_MRTP01000001.1"/>
</dbReference>
<dbReference type="AlphaFoldDB" id="A0A1R1F171"/>
<accession>A0A1R1F171</accession>
<proteinExistence type="predicted"/>
<keyword evidence="2" id="KW-1185">Reference proteome</keyword>
<protein>
    <recommendedName>
        <fullName evidence="3">DUF2577 domain-containing protein</fullName>
    </recommendedName>
</protein>
<sequence>MERIEGSGASQLVQLIRAIGYNSDMSIELATVTAAPPELKIKVDHMNVELEKDDLIVAQSLTKYKRKVNLKSESKTKVSATNMNPEVPPFNFDPGAVFVGQGKISFTGINVSSADFSTEEAELEFIDELEEGDRVVVAGIQQGQIYIILDRAVMY</sequence>
<evidence type="ECO:0000313" key="2">
    <source>
        <dbReference type="Proteomes" id="UP000187172"/>
    </source>
</evidence>
<gene>
    <name evidence="1" type="ORF">BK138_04505</name>
</gene>
<evidence type="ECO:0000313" key="1">
    <source>
        <dbReference type="EMBL" id="OMF57849.1"/>
    </source>
</evidence>
<evidence type="ECO:0008006" key="3">
    <source>
        <dbReference type="Google" id="ProtNLM"/>
    </source>
</evidence>
<dbReference type="Pfam" id="PF10844">
    <property type="entry name" value="DUF2577"/>
    <property type="match status" value="1"/>
</dbReference>
<organism evidence="1 2">
    <name type="scientific">Paenibacillus rhizosphaerae</name>
    <dbReference type="NCBI Taxonomy" id="297318"/>
    <lineage>
        <taxon>Bacteria</taxon>
        <taxon>Bacillati</taxon>
        <taxon>Bacillota</taxon>
        <taxon>Bacilli</taxon>
        <taxon>Bacillales</taxon>
        <taxon>Paenibacillaceae</taxon>
        <taxon>Paenibacillus</taxon>
    </lineage>
</organism>